<reference evidence="3 4" key="1">
    <citation type="submission" date="2017-12" db="EMBL/GenBank/DDBJ databases">
        <title>Taxonomic description and draft genome of Pradoshia cofamensis Gen. nov., sp. nov., a thermotolerant bacillale isolated from anterior gut of earthworm Eisenia fetida.</title>
        <authorList>
            <person name="Saha T."/>
            <person name="Chakraborty R."/>
        </authorList>
    </citation>
    <scope>NUCLEOTIDE SEQUENCE [LARGE SCALE GENOMIC DNA]</scope>
    <source>
        <strain evidence="3 4">EAG3</strain>
    </source>
</reference>
<dbReference type="InterPro" id="IPR005182">
    <property type="entry name" value="YdbS-like_PH"/>
</dbReference>
<dbReference type="Proteomes" id="UP000239663">
    <property type="component" value="Unassembled WGS sequence"/>
</dbReference>
<evidence type="ECO:0000256" key="1">
    <source>
        <dbReference type="SAM" id="Phobius"/>
    </source>
</evidence>
<comment type="caution">
    <text evidence="3">The sequence shown here is derived from an EMBL/GenBank/DDBJ whole genome shotgun (WGS) entry which is preliminary data.</text>
</comment>
<protein>
    <recommendedName>
        <fullName evidence="2">YdbS-like PH domain-containing protein</fullName>
    </recommendedName>
</protein>
<feature type="transmembrane region" description="Helical" evidence="1">
    <location>
        <begin position="346"/>
        <end position="365"/>
    </location>
</feature>
<keyword evidence="4" id="KW-1185">Reference proteome</keyword>
<dbReference type="PANTHER" id="PTHR34473">
    <property type="entry name" value="UPF0699 TRANSMEMBRANE PROTEIN YDBS"/>
    <property type="match status" value="1"/>
</dbReference>
<gene>
    <name evidence="3" type="ORF">CYL18_10830</name>
</gene>
<dbReference type="InterPro" id="IPR014529">
    <property type="entry name" value="UCP026631"/>
</dbReference>
<dbReference type="EMBL" id="PKOZ01000005">
    <property type="protein sequence ID" value="PQD95265.1"/>
    <property type="molecule type" value="Genomic_DNA"/>
</dbReference>
<feature type="transmembrane region" description="Helical" evidence="1">
    <location>
        <begin position="371"/>
        <end position="388"/>
    </location>
</feature>
<dbReference type="RefSeq" id="WP_104849524.1">
    <property type="nucleotide sequence ID" value="NZ_PKOZ01000005.1"/>
</dbReference>
<feature type="transmembrane region" description="Helical" evidence="1">
    <location>
        <begin position="216"/>
        <end position="237"/>
    </location>
</feature>
<accession>A0A2S7MZV1</accession>
<organism evidence="3 4">
    <name type="scientific">Pradoshia eiseniae</name>
    <dbReference type="NCBI Taxonomy" id="2064768"/>
    <lineage>
        <taxon>Bacteria</taxon>
        <taxon>Bacillati</taxon>
        <taxon>Bacillota</taxon>
        <taxon>Bacilli</taxon>
        <taxon>Bacillales</taxon>
        <taxon>Bacillaceae</taxon>
        <taxon>Pradoshia</taxon>
    </lineage>
</organism>
<dbReference type="AlphaFoldDB" id="A0A2S7MZV1"/>
<feature type="transmembrane region" description="Helical" evidence="1">
    <location>
        <begin position="12"/>
        <end position="35"/>
    </location>
</feature>
<keyword evidence="1" id="KW-0472">Membrane</keyword>
<feature type="transmembrane region" description="Helical" evidence="1">
    <location>
        <begin position="175"/>
        <end position="196"/>
    </location>
</feature>
<proteinExistence type="predicted"/>
<feature type="domain" description="YdbS-like PH" evidence="2">
    <location>
        <begin position="390"/>
        <end position="467"/>
    </location>
</feature>
<keyword evidence="1" id="KW-0812">Transmembrane</keyword>
<dbReference type="PIRSF" id="PIRSF026631">
    <property type="entry name" value="UCP026631"/>
    <property type="match status" value="1"/>
</dbReference>
<evidence type="ECO:0000259" key="2">
    <source>
        <dbReference type="Pfam" id="PF03703"/>
    </source>
</evidence>
<evidence type="ECO:0000313" key="4">
    <source>
        <dbReference type="Proteomes" id="UP000239663"/>
    </source>
</evidence>
<name>A0A2S7MZV1_9BACI</name>
<dbReference type="OrthoDB" id="2317554at2"/>
<feature type="transmembrane region" description="Helical" evidence="1">
    <location>
        <begin position="41"/>
        <end position="62"/>
    </location>
</feature>
<feature type="domain" description="YdbS-like PH" evidence="2">
    <location>
        <begin position="246"/>
        <end position="327"/>
    </location>
</feature>
<dbReference type="PANTHER" id="PTHR34473:SF2">
    <property type="entry name" value="UPF0699 TRANSMEMBRANE PROTEIN YDBT"/>
    <property type="match status" value="1"/>
</dbReference>
<feature type="domain" description="YdbS-like PH" evidence="2">
    <location>
        <begin position="68"/>
        <end position="140"/>
    </location>
</feature>
<sequence>MEEKKRYHPAIILFEIASFIKNNFFLIIILFVINIGSTSKWVVWGRYALIAYFFGYIIYSLLKWYIETYEITGEAFIFREGVFIKSQRNIPFERIQDHHSKANFLHQLLGITSLKLETGTSDKDANISFPAISLQEEARILECLLKKERMIEVDTKHEEERVVYFESTNKDTIKAAFTSFSFLALFPLLLTGYFQLDEWLNIEETSKQVLNYFERNIWIWIPLVLVTVAAAFAVGYLQTLFKYGNFVISADSDRIYITRGVFTTNAYSIQKPRVQAIKIQQSLLKRIFGMVEIKLVSAGQEIIGNETEVNSLYPFMDKKKAYQLVNQLLPDYHIVENMHRLPKKVLWLRLVRPYYFTVAAAIILLFVKREWLYAAAIVLLVEVIFRVIDYSFTSYLREEEYIQVREGGLYTRTIHTKWRNLQQIEVSHSWLQRKFGVTTIQFYNRAKPFQLTLLMDLSKEEAEAFYERFCRRSAKPRLIRQEAVSEE</sequence>
<dbReference type="Pfam" id="PF03703">
    <property type="entry name" value="bPH_2"/>
    <property type="match status" value="3"/>
</dbReference>
<keyword evidence="1" id="KW-1133">Transmembrane helix</keyword>
<evidence type="ECO:0000313" key="3">
    <source>
        <dbReference type="EMBL" id="PQD95265.1"/>
    </source>
</evidence>